<evidence type="ECO:0000256" key="6">
    <source>
        <dbReference type="ARBA" id="ARBA00022763"/>
    </source>
</evidence>
<dbReference type="SMART" id="SM00292">
    <property type="entry name" value="BRCT"/>
    <property type="match status" value="1"/>
</dbReference>
<dbReference type="InterPro" id="IPR036420">
    <property type="entry name" value="BRCT_dom_sf"/>
</dbReference>
<proteinExistence type="inferred from homology"/>
<dbReference type="CDD" id="cd00114">
    <property type="entry name" value="LIGANc"/>
    <property type="match status" value="1"/>
</dbReference>
<dbReference type="PROSITE" id="PS50172">
    <property type="entry name" value="BRCT"/>
    <property type="match status" value="1"/>
</dbReference>
<dbReference type="InterPro" id="IPR004150">
    <property type="entry name" value="NAD_DNA_ligase_OB"/>
</dbReference>
<reference evidence="13" key="1">
    <citation type="submission" date="2020-05" db="EMBL/GenBank/DDBJ databases">
        <authorList>
            <person name="Chiriac C."/>
            <person name="Salcher M."/>
            <person name="Ghai R."/>
            <person name="Kavagutti S V."/>
        </authorList>
    </citation>
    <scope>NUCLEOTIDE SEQUENCE</scope>
</reference>
<dbReference type="Gene3D" id="1.10.150.20">
    <property type="entry name" value="5' to 3' exonuclease, C-terminal subdomain"/>
    <property type="match status" value="2"/>
</dbReference>
<sequence length="690" mass="74686">MARTPSPRKRIEELRTLIRTHNELYYGQDSPEVSDAEYDALIRELQDLETKHPEFSDAESPSEVVGAAAAVTTFDPVVHAVPMTSLDNAMDEDELRAWGDRIVKGLGDQPVRYVCELKIDGLAISIRYENGVMVQAATRGDGKVGEDVTANVATISSLPKKLGKGSPSVIEVRGEIYMSTVAFEKLKAEREAENLQRLANNRALLAVPVNPRNAGAGSLRQKDPTITAQRDLSLWSYQLGEVVDGPEFVSHHATIEFLGGLGFPVNPEITVVDSIDAVVAFCRQWQERRHELGYEIDGAVVKVDDLSQREQLGFTSRAPRWAIAFKFPPEEKHTILKDIKVSVGRTGRVTPFADLERVFVGGSYVEKATLHNRDQVAAKDVRPGDTVVVRKAGDVIPEVVGPVLGKRPKNSQPWVFPTTCPCPLKSELTKSEEEADTRCVDSECPHQSQQKIIYFAARGGMDIEGLGDTTVIALADAGKVRTVADLYKLTFDDLASTDVFSATSAAKLIFELDKSRSQTLARVLSSLGIKHVGPVVADQLAEQFGHLDSILGASEEQMHAIDGVGDAVFASIQRWLAVPSNVDMVESLRAAGVAFDNVPKVSLGSTLEGHTILVTGKLAKYQRDEVKEVIKAHGGKAASGVSSNTTVLVAGEKAAAPKVKKAQDLGIPVIDGEQFDLFLLTGELPSGGAK</sequence>
<protein>
    <recommendedName>
        <fullName evidence="2">DNA ligase (NAD(+))</fullName>
        <ecNumber evidence="2">6.5.1.2</ecNumber>
    </recommendedName>
</protein>
<keyword evidence="8" id="KW-0460">Magnesium</keyword>
<dbReference type="GO" id="GO:0005829">
    <property type="term" value="C:cytosol"/>
    <property type="evidence" value="ECO:0007669"/>
    <property type="project" value="TreeGrafter"/>
</dbReference>
<dbReference type="Pfam" id="PF14520">
    <property type="entry name" value="HHH_5"/>
    <property type="match status" value="1"/>
</dbReference>
<dbReference type="HAMAP" id="MF_01588">
    <property type="entry name" value="DNA_ligase_A"/>
    <property type="match status" value="1"/>
</dbReference>
<dbReference type="SUPFAM" id="SSF50249">
    <property type="entry name" value="Nucleic acid-binding proteins"/>
    <property type="match status" value="1"/>
</dbReference>
<dbReference type="InterPro" id="IPR013839">
    <property type="entry name" value="DNAligase_adenylation"/>
</dbReference>
<dbReference type="EMBL" id="CAEZWV010000032">
    <property type="protein sequence ID" value="CAB4679806.1"/>
    <property type="molecule type" value="Genomic_DNA"/>
</dbReference>
<dbReference type="GO" id="GO:0006281">
    <property type="term" value="P:DNA repair"/>
    <property type="evidence" value="ECO:0007669"/>
    <property type="project" value="UniProtKB-KW"/>
</dbReference>
<dbReference type="InterPro" id="IPR010994">
    <property type="entry name" value="RuvA_2-like"/>
</dbReference>
<dbReference type="Gene3D" id="3.30.470.30">
    <property type="entry name" value="DNA ligase/mRNA capping enzyme"/>
    <property type="match status" value="1"/>
</dbReference>
<dbReference type="SUPFAM" id="SSF56091">
    <property type="entry name" value="DNA ligase/mRNA capping enzyme, catalytic domain"/>
    <property type="match status" value="1"/>
</dbReference>
<feature type="domain" description="BRCT" evidence="12">
    <location>
        <begin position="602"/>
        <end position="673"/>
    </location>
</feature>
<evidence type="ECO:0000256" key="1">
    <source>
        <dbReference type="ARBA" id="ARBA00001946"/>
    </source>
</evidence>
<dbReference type="Pfam" id="PF03120">
    <property type="entry name" value="OB_DNA_ligase"/>
    <property type="match status" value="1"/>
</dbReference>
<dbReference type="Pfam" id="PF12826">
    <property type="entry name" value="HHH_2"/>
    <property type="match status" value="1"/>
</dbReference>
<dbReference type="EC" id="6.5.1.2" evidence="2"/>
<organism evidence="13">
    <name type="scientific">freshwater metagenome</name>
    <dbReference type="NCBI Taxonomy" id="449393"/>
    <lineage>
        <taxon>unclassified sequences</taxon>
        <taxon>metagenomes</taxon>
        <taxon>ecological metagenomes</taxon>
    </lineage>
</organism>
<evidence type="ECO:0000256" key="11">
    <source>
        <dbReference type="ARBA" id="ARBA00034005"/>
    </source>
</evidence>
<evidence type="ECO:0000256" key="8">
    <source>
        <dbReference type="ARBA" id="ARBA00022842"/>
    </source>
</evidence>
<keyword evidence="10" id="KW-0234">DNA repair</keyword>
<dbReference type="Pfam" id="PF01653">
    <property type="entry name" value="DNA_ligase_aden"/>
    <property type="match status" value="1"/>
</dbReference>
<dbReference type="SUPFAM" id="SSF47781">
    <property type="entry name" value="RuvA domain 2-like"/>
    <property type="match status" value="1"/>
</dbReference>
<comment type="cofactor">
    <cofactor evidence="1">
        <name>Mg(2+)</name>
        <dbReference type="ChEBI" id="CHEBI:18420"/>
    </cofactor>
</comment>
<dbReference type="FunFam" id="3.30.470.30:FF:000001">
    <property type="entry name" value="DNA ligase"/>
    <property type="match status" value="1"/>
</dbReference>
<dbReference type="CDD" id="cd17748">
    <property type="entry name" value="BRCT_DNA_ligase_like"/>
    <property type="match status" value="1"/>
</dbReference>
<evidence type="ECO:0000256" key="10">
    <source>
        <dbReference type="ARBA" id="ARBA00023204"/>
    </source>
</evidence>
<dbReference type="NCBIfam" id="NF005932">
    <property type="entry name" value="PRK07956.1"/>
    <property type="match status" value="1"/>
</dbReference>
<keyword evidence="7" id="KW-0862">Zinc</keyword>
<evidence type="ECO:0000256" key="4">
    <source>
        <dbReference type="ARBA" id="ARBA00022705"/>
    </source>
</evidence>
<dbReference type="InterPro" id="IPR012340">
    <property type="entry name" value="NA-bd_OB-fold"/>
</dbReference>
<evidence type="ECO:0000259" key="12">
    <source>
        <dbReference type="PROSITE" id="PS50172"/>
    </source>
</evidence>
<keyword evidence="5" id="KW-0479">Metal-binding</keyword>
<gene>
    <name evidence="13" type="ORF">UFOPK2295_01344</name>
</gene>
<keyword evidence="4" id="KW-0235">DNA replication</keyword>
<evidence type="ECO:0000313" key="13">
    <source>
        <dbReference type="EMBL" id="CAB4679806.1"/>
    </source>
</evidence>
<dbReference type="Gene3D" id="1.10.287.610">
    <property type="entry name" value="Helix hairpin bin"/>
    <property type="match status" value="1"/>
</dbReference>
<keyword evidence="3" id="KW-0436">Ligase</keyword>
<dbReference type="GO" id="GO:0046872">
    <property type="term" value="F:metal ion binding"/>
    <property type="evidence" value="ECO:0007669"/>
    <property type="project" value="UniProtKB-KW"/>
</dbReference>
<comment type="catalytic activity">
    <reaction evidence="11">
        <text>NAD(+) + (deoxyribonucleotide)n-3'-hydroxyl + 5'-phospho-(deoxyribonucleotide)m = (deoxyribonucleotide)n+m + AMP + beta-nicotinamide D-nucleotide.</text>
        <dbReference type="EC" id="6.5.1.2"/>
    </reaction>
</comment>
<dbReference type="FunFam" id="2.40.50.140:FF:000012">
    <property type="entry name" value="DNA ligase"/>
    <property type="match status" value="1"/>
</dbReference>
<dbReference type="NCBIfam" id="TIGR00575">
    <property type="entry name" value="dnlj"/>
    <property type="match status" value="1"/>
</dbReference>
<dbReference type="Gene3D" id="6.20.10.30">
    <property type="match status" value="1"/>
</dbReference>
<dbReference type="Gene3D" id="2.40.50.140">
    <property type="entry name" value="Nucleic acid-binding proteins"/>
    <property type="match status" value="1"/>
</dbReference>
<evidence type="ECO:0000256" key="9">
    <source>
        <dbReference type="ARBA" id="ARBA00023027"/>
    </source>
</evidence>
<keyword evidence="9" id="KW-0520">NAD</keyword>
<dbReference type="GO" id="GO:0006260">
    <property type="term" value="P:DNA replication"/>
    <property type="evidence" value="ECO:0007669"/>
    <property type="project" value="UniProtKB-KW"/>
</dbReference>
<dbReference type="InterPro" id="IPR013840">
    <property type="entry name" value="DNAligase_N"/>
</dbReference>
<evidence type="ECO:0000256" key="3">
    <source>
        <dbReference type="ARBA" id="ARBA00022598"/>
    </source>
</evidence>
<keyword evidence="6" id="KW-0227">DNA damage</keyword>
<dbReference type="PANTHER" id="PTHR23389:SF9">
    <property type="entry name" value="DNA LIGASE"/>
    <property type="match status" value="1"/>
</dbReference>
<dbReference type="AlphaFoldDB" id="A0A6J6N0Y6"/>
<evidence type="ECO:0000256" key="7">
    <source>
        <dbReference type="ARBA" id="ARBA00022833"/>
    </source>
</evidence>
<dbReference type="PANTHER" id="PTHR23389">
    <property type="entry name" value="CHROMOSOME TRANSMISSION FIDELITY FACTOR 18"/>
    <property type="match status" value="1"/>
</dbReference>
<dbReference type="InterPro" id="IPR041663">
    <property type="entry name" value="DisA/LigA_HHH"/>
</dbReference>
<dbReference type="InterPro" id="IPR001679">
    <property type="entry name" value="DNA_ligase"/>
</dbReference>
<dbReference type="SUPFAM" id="SSF52113">
    <property type="entry name" value="BRCT domain"/>
    <property type="match status" value="1"/>
</dbReference>
<dbReference type="Pfam" id="PF22745">
    <property type="entry name" value="Nlig-Ia"/>
    <property type="match status" value="1"/>
</dbReference>
<dbReference type="SMART" id="SM00532">
    <property type="entry name" value="LIGANc"/>
    <property type="match status" value="1"/>
</dbReference>
<evidence type="ECO:0000256" key="5">
    <source>
        <dbReference type="ARBA" id="ARBA00022723"/>
    </source>
</evidence>
<evidence type="ECO:0000256" key="2">
    <source>
        <dbReference type="ARBA" id="ARBA00012722"/>
    </source>
</evidence>
<name>A0A6J6N0Y6_9ZZZZ</name>
<accession>A0A6J6N0Y6</accession>
<dbReference type="Pfam" id="PF00533">
    <property type="entry name" value="BRCT"/>
    <property type="match status" value="1"/>
</dbReference>
<dbReference type="GO" id="GO:0003911">
    <property type="term" value="F:DNA ligase (NAD+) activity"/>
    <property type="evidence" value="ECO:0007669"/>
    <property type="project" value="UniProtKB-EC"/>
</dbReference>
<dbReference type="PIRSF" id="PIRSF001604">
    <property type="entry name" value="LigA"/>
    <property type="match status" value="1"/>
</dbReference>
<dbReference type="Gene3D" id="3.40.50.10190">
    <property type="entry name" value="BRCT domain"/>
    <property type="match status" value="1"/>
</dbReference>
<dbReference type="InterPro" id="IPR001357">
    <property type="entry name" value="BRCT_dom"/>
</dbReference>